<evidence type="ECO:0000256" key="1">
    <source>
        <dbReference type="SAM" id="MobiDB-lite"/>
    </source>
</evidence>
<dbReference type="AlphaFoldDB" id="A0A6A1WPX1"/>
<comment type="caution">
    <text evidence="2">The sequence shown here is derived from an EMBL/GenBank/DDBJ whole genome shotgun (WGS) entry which is preliminary data.</text>
</comment>
<feature type="region of interest" description="Disordered" evidence="1">
    <location>
        <begin position="224"/>
        <end position="256"/>
    </location>
</feature>
<evidence type="ECO:0000313" key="2">
    <source>
        <dbReference type="EMBL" id="KAB1227321.1"/>
    </source>
</evidence>
<dbReference type="Proteomes" id="UP000516437">
    <property type="component" value="Chromosome 1"/>
</dbReference>
<gene>
    <name evidence="2" type="ORF">CJ030_MR1G000269</name>
</gene>
<dbReference type="EMBL" id="RXIC02000019">
    <property type="protein sequence ID" value="KAB1227321.1"/>
    <property type="molecule type" value="Genomic_DNA"/>
</dbReference>
<dbReference type="OrthoDB" id="1828987at2759"/>
<feature type="compositionally biased region" description="Low complexity" evidence="1">
    <location>
        <begin position="236"/>
        <end position="256"/>
    </location>
</feature>
<sequence length="256" mass="28909">MPVRGIEMMSDDSIGAFYIHYGGRLYCVRNLGDESDYFLQSESHPVSSRFSSSVMCGSSWSANEALKFYDIRVHEHEKSNSRSSDGIRPDYDQFVEFVYHFETDEGHLKSPLVLRAPKDHSLGPIGFGVYIPAKWFLERSNNLEGWSYIKASVEIRSWDVEVKEYGVRLYCRNSASELYYAFKYFAYDLVHYLDNCYWGTYGESEQWVGLGLCFILQKRIQTKDNVDGEGDGDGIGDSADSAGADDAGAGAEATKD</sequence>
<protein>
    <submittedName>
        <fullName evidence="2">Uncharacterized protein</fullName>
    </submittedName>
</protein>
<accession>A0A6A1WPX1</accession>
<evidence type="ECO:0000313" key="3">
    <source>
        <dbReference type="Proteomes" id="UP000516437"/>
    </source>
</evidence>
<organism evidence="2 3">
    <name type="scientific">Morella rubra</name>
    <name type="common">Chinese bayberry</name>
    <dbReference type="NCBI Taxonomy" id="262757"/>
    <lineage>
        <taxon>Eukaryota</taxon>
        <taxon>Viridiplantae</taxon>
        <taxon>Streptophyta</taxon>
        <taxon>Embryophyta</taxon>
        <taxon>Tracheophyta</taxon>
        <taxon>Spermatophyta</taxon>
        <taxon>Magnoliopsida</taxon>
        <taxon>eudicotyledons</taxon>
        <taxon>Gunneridae</taxon>
        <taxon>Pentapetalae</taxon>
        <taxon>rosids</taxon>
        <taxon>fabids</taxon>
        <taxon>Fagales</taxon>
        <taxon>Myricaceae</taxon>
        <taxon>Morella</taxon>
    </lineage>
</organism>
<proteinExistence type="predicted"/>
<keyword evidence="3" id="KW-1185">Reference proteome</keyword>
<reference evidence="2 3" key="1">
    <citation type="journal article" date="2019" name="Plant Biotechnol. J.">
        <title>The red bayberry genome and genetic basis of sex determination.</title>
        <authorList>
            <person name="Jia H.M."/>
            <person name="Jia H.J."/>
            <person name="Cai Q.L."/>
            <person name="Wang Y."/>
            <person name="Zhao H.B."/>
            <person name="Yang W.F."/>
            <person name="Wang G.Y."/>
            <person name="Li Y.H."/>
            <person name="Zhan D.L."/>
            <person name="Shen Y.T."/>
            <person name="Niu Q.F."/>
            <person name="Chang L."/>
            <person name="Qiu J."/>
            <person name="Zhao L."/>
            <person name="Xie H.B."/>
            <person name="Fu W.Y."/>
            <person name="Jin J."/>
            <person name="Li X.W."/>
            <person name="Jiao Y."/>
            <person name="Zhou C.C."/>
            <person name="Tu T."/>
            <person name="Chai C.Y."/>
            <person name="Gao J.L."/>
            <person name="Fan L.J."/>
            <person name="van de Weg E."/>
            <person name="Wang J.Y."/>
            <person name="Gao Z.S."/>
        </authorList>
    </citation>
    <scope>NUCLEOTIDE SEQUENCE [LARGE SCALE GENOMIC DNA]</scope>
    <source>
        <tissue evidence="2">Leaves</tissue>
    </source>
</reference>
<name>A0A6A1WPX1_9ROSI</name>